<evidence type="ECO:0008006" key="2">
    <source>
        <dbReference type="Google" id="ProtNLM"/>
    </source>
</evidence>
<evidence type="ECO:0000313" key="1">
    <source>
        <dbReference type="EMBL" id="SVA44892.1"/>
    </source>
</evidence>
<sequence length="237" mass="25578">VGQTAVVVGAGPGLGGSLVRKLADENFTVIAIARHASSLEGFSDHSKAGRVFLTDCDATVPEEVEHVFAGIEDQYGPLKVAIFNAGAYERGTVTETDPADFERCWRVGCFAGFLTGRSAARLMLDHDEGHRGTIIFTGATSSLRGSAGFANLASPKFALRALAQSMARELGPQGIHVAHVIIDGGIRSPRYEEMFDDLGPDALLEPDAIADVYIALHQQHRSTWTQELDLRPWVEKF</sequence>
<dbReference type="PRINTS" id="PR00081">
    <property type="entry name" value="GDHRDH"/>
</dbReference>
<proteinExistence type="predicted"/>
<dbReference type="EMBL" id="UINC01010058">
    <property type="protein sequence ID" value="SVA44892.1"/>
    <property type="molecule type" value="Genomic_DNA"/>
</dbReference>
<dbReference type="Pfam" id="PF00106">
    <property type="entry name" value="adh_short"/>
    <property type="match status" value="1"/>
</dbReference>
<dbReference type="AlphaFoldDB" id="A0A381VXE3"/>
<dbReference type="PANTHER" id="PTHR43431">
    <property type="entry name" value="OXIDOREDUCTASE, SHORT CHAIN DEHYDROGENASE/REDUCTASE FAMILY (AFU_ORTHOLOGUE AFUA_5G14000)"/>
    <property type="match status" value="1"/>
</dbReference>
<dbReference type="SUPFAM" id="SSF51735">
    <property type="entry name" value="NAD(P)-binding Rossmann-fold domains"/>
    <property type="match status" value="1"/>
</dbReference>
<feature type="non-terminal residue" evidence="1">
    <location>
        <position position="1"/>
    </location>
</feature>
<gene>
    <name evidence="1" type="ORF">METZ01_LOCUS97746</name>
</gene>
<dbReference type="InterPro" id="IPR002347">
    <property type="entry name" value="SDR_fam"/>
</dbReference>
<organism evidence="1">
    <name type="scientific">marine metagenome</name>
    <dbReference type="NCBI Taxonomy" id="408172"/>
    <lineage>
        <taxon>unclassified sequences</taxon>
        <taxon>metagenomes</taxon>
        <taxon>ecological metagenomes</taxon>
    </lineage>
</organism>
<protein>
    <recommendedName>
        <fullName evidence="2">Short-chain dehydrogenase/reductase SDR</fullName>
    </recommendedName>
</protein>
<reference evidence="1" key="1">
    <citation type="submission" date="2018-05" db="EMBL/GenBank/DDBJ databases">
        <authorList>
            <person name="Lanie J.A."/>
            <person name="Ng W.-L."/>
            <person name="Kazmierczak K.M."/>
            <person name="Andrzejewski T.M."/>
            <person name="Davidsen T.M."/>
            <person name="Wayne K.J."/>
            <person name="Tettelin H."/>
            <person name="Glass J.I."/>
            <person name="Rusch D."/>
            <person name="Podicherti R."/>
            <person name="Tsui H.-C.T."/>
            <person name="Winkler M.E."/>
        </authorList>
    </citation>
    <scope>NUCLEOTIDE SEQUENCE</scope>
</reference>
<name>A0A381VXE3_9ZZZZ</name>
<accession>A0A381VXE3</accession>
<dbReference type="PANTHER" id="PTHR43431:SF7">
    <property type="entry name" value="OXIDOREDUCTASE, SHORT CHAIN DEHYDROGENASE_REDUCTASE FAMILY (AFU_ORTHOLOGUE AFUA_5G14000)"/>
    <property type="match status" value="1"/>
</dbReference>
<dbReference type="InterPro" id="IPR036291">
    <property type="entry name" value="NAD(P)-bd_dom_sf"/>
</dbReference>
<dbReference type="Gene3D" id="3.40.50.720">
    <property type="entry name" value="NAD(P)-binding Rossmann-like Domain"/>
    <property type="match status" value="1"/>
</dbReference>